<keyword evidence="4" id="KW-0677">Repeat</keyword>
<dbReference type="PRINTS" id="PR00320">
    <property type="entry name" value="GPROTEINBRPT"/>
</dbReference>
<evidence type="ECO:0000256" key="4">
    <source>
        <dbReference type="ARBA" id="ARBA00022737"/>
    </source>
</evidence>
<feature type="repeat" description="WD" evidence="7">
    <location>
        <begin position="184"/>
        <end position="226"/>
    </location>
</feature>
<name>A0A835MC74_9MAGN</name>
<dbReference type="SMART" id="SM00320">
    <property type="entry name" value="WD40"/>
    <property type="match status" value="5"/>
</dbReference>
<feature type="repeat" description="WD" evidence="7">
    <location>
        <begin position="137"/>
        <end position="179"/>
    </location>
</feature>
<evidence type="ECO:0000259" key="8">
    <source>
        <dbReference type="Pfam" id="PF12265"/>
    </source>
</evidence>
<keyword evidence="5" id="KW-0156">Chromatin regulator</keyword>
<gene>
    <name evidence="9" type="ORF">IFM89_001139</name>
</gene>
<dbReference type="GO" id="GO:0005634">
    <property type="term" value="C:nucleus"/>
    <property type="evidence" value="ECO:0007669"/>
    <property type="project" value="UniProtKB-SubCell"/>
</dbReference>
<dbReference type="InterPro" id="IPR036322">
    <property type="entry name" value="WD40_repeat_dom_sf"/>
</dbReference>
<dbReference type="InterPro" id="IPR022052">
    <property type="entry name" value="Histone-bd_RBBP4-like_N"/>
</dbReference>
<dbReference type="InterPro" id="IPR050459">
    <property type="entry name" value="WD_repeat_RBAP46/RBAP48/MSI1"/>
</dbReference>
<feature type="repeat" description="WD" evidence="7">
    <location>
        <begin position="366"/>
        <end position="400"/>
    </location>
</feature>
<dbReference type="PROSITE" id="PS00678">
    <property type="entry name" value="WD_REPEATS_1"/>
    <property type="match status" value="2"/>
</dbReference>
<evidence type="ECO:0000256" key="6">
    <source>
        <dbReference type="ARBA" id="ARBA00023242"/>
    </source>
</evidence>
<accession>A0A835MC74</accession>
<organism evidence="9 10">
    <name type="scientific">Coptis chinensis</name>
    <dbReference type="NCBI Taxonomy" id="261450"/>
    <lineage>
        <taxon>Eukaryota</taxon>
        <taxon>Viridiplantae</taxon>
        <taxon>Streptophyta</taxon>
        <taxon>Embryophyta</taxon>
        <taxon>Tracheophyta</taxon>
        <taxon>Spermatophyta</taxon>
        <taxon>Magnoliopsida</taxon>
        <taxon>Ranunculales</taxon>
        <taxon>Ranunculaceae</taxon>
        <taxon>Coptidoideae</taxon>
        <taxon>Coptis</taxon>
    </lineage>
</organism>
<dbReference type="Proteomes" id="UP000631114">
    <property type="component" value="Unassembled WGS sequence"/>
</dbReference>
<dbReference type="InterPro" id="IPR020472">
    <property type="entry name" value="WD40_PAC1"/>
</dbReference>
<evidence type="ECO:0000256" key="2">
    <source>
        <dbReference type="ARBA" id="ARBA00009341"/>
    </source>
</evidence>
<dbReference type="PANTHER" id="PTHR22850">
    <property type="entry name" value="WD40 REPEAT FAMILY"/>
    <property type="match status" value="1"/>
</dbReference>
<dbReference type="PROSITE" id="PS50294">
    <property type="entry name" value="WD_REPEATS_REGION"/>
    <property type="match status" value="1"/>
</dbReference>
<dbReference type="Pfam" id="PF00400">
    <property type="entry name" value="WD40"/>
    <property type="match status" value="5"/>
</dbReference>
<keyword evidence="3 7" id="KW-0853">WD repeat</keyword>
<dbReference type="GO" id="GO:0006325">
    <property type="term" value="P:chromatin organization"/>
    <property type="evidence" value="ECO:0007669"/>
    <property type="project" value="UniProtKB-KW"/>
</dbReference>
<dbReference type="InterPro" id="IPR001680">
    <property type="entry name" value="WD40_rpt"/>
</dbReference>
<protein>
    <recommendedName>
        <fullName evidence="8">Histone-binding protein RBBP4-like N-terminal domain-containing protein</fullName>
    </recommendedName>
</protein>
<comment type="similarity">
    <text evidence="2">Belongs to the WD repeat RBAP46/RBAP48/MSI1 family.</text>
</comment>
<proteinExistence type="inferred from homology"/>
<keyword evidence="6" id="KW-0539">Nucleus</keyword>
<dbReference type="InterPro" id="IPR019775">
    <property type="entry name" value="WD40_repeat_CS"/>
</dbReference>
<dbReference type="Gene3D" id="2.130.10.10">
    <property type="entry name" value="YVTN repeat-like/Quinoprotein amine dehydrogenase"/>
    <property type="match status" value="1"/>
</dbReference>
<dbReference type="Pfam" id="PF12265">
    <property type="entry name" value="CAF1C_H4-bd"/>
    <property type="match status" value="1"/>
</dbReference>
<dbReference type="AlphaFoldDB" id="A0A835MC74"/>
<evidence type="ECO:0000256" key="3">
    <source>
        <dbReference type="ARBA" id="ARBA00022574"/>
    </source>
</evidence>
<keyword evidence="10" id="KW-1185">Reference proteome</keyword>
<feature type="domain" description="Histone-binding protein RBBP4-like N-terminal" evidence="8">
    <location>
        <begin position="16"/>
        <end position="73"/>
    </location>
</feature>
<evidence type="ECO:0000256" key="7">
    <source>
        <dbReference type="PROSITE-ProRule" id="PRU00221"/>
    </source>
</evidence>
<dbReference type="PROSITE" id="PS50082">
    <property type="entry name" value="WD_REPEATS_2"/>
    <property type="match status" value="5"/>
</dbReference>
<comment type="subcellular location">
    <subcellularLocation>
        <location evidence="1">Nucleus</location>
    </subcellularLocation>
</comment>
<dbReference type="InterPro" id="IPR015943">
    <property type="entry name" value="WD40/YVTN_repeat-like_dom_sf"/>
</dbReference>
<dbReference type="SUPFAM" id="SSF50978">
    <property type="entry name" value="WD40 repeat-like"/>
    <property type="match status" value="1"/>
</dbReference>
<reference evidence="9 10" key="1">
    <citation type="submission" date="2020-10" db="EMBL/GenBank/DDBJ databases">
        <title>The Coptis chinensis genome and diversification of protoberbering-type alkaloids.</title>
        <authorList>
            <person name="Wang B."/>
            <person name="Shu S."/>
            <person name="Song C."/>
            <person name="Liu Y."/>
        </authorList>
    </citation>
    <scope>NUCLEOTIDE SEQUENCE [LARGE SCALE GENOMIC DNA]</scope>
    <source>
        <strain evidence="9">HL-2020</strain>
        <tissue evidence="9">Leaf</tissue>
    </source>
</reference>
<evidence type="ECO:0000256" key="5">
    <source>
        <dbReference type="ARBA" id="ARBA00022853"/>
    </source>
</evidence>
<evidence type="ECO:0000256" key="1">
    <source>
        <dbReference type="ARBA" id="ARBA00004123"/>
    </source>
</evidence>
<dbReference type="EMBL" id="JADFTS010000002">
    <property type="protein sequence ID" value="KAF9618416.1"/>
    <property type="molecule type" value="Genomic_DNA"/>
</dbReference>
<evidence type="ECO:0000313" key="10">
    <source>
        <dbReference type="Proteomes" id="UP000631114"/>
    </source>
</evidence>
<feature type="repeat" description="WD" evidence="7">
    <location>
        <begin position="227"/>
        <end position="262"/>
    </location>
</feature>
<sequence length="417" mass="47273">MAMARGGGEEEEEMQEEYKVWKKNTPFLYDLVISHALEWPSLTVQWLPSSSSLILGTHTCDGAPNFLMIAQVIHLDDDDDTSLPRVQITHQIPLDDSDGELNRARYMPQNPHLIAAKTTASDVCVFDSSSQNQCYRLKGHSQEGYGLSWSPHKQGYLLSGSNDSNICLWDISTTPLTLHPMSTYQFHEDVVEDVSWHSKSENLFGSVGDDNRLAIWDLRSNVPQSSVIAHEKEVNYLSFNPFNEWILATASSDTTVNLFDLRKLTAALHSFSGHTFTWSTVYKSRLSFQVSHDTTQDFVRHAAIIVLRILNCRDEVFQVEWSPKHETVLASSAADRRLMIWDLSRIGDEQSEEDAEDGPPELLFSHGGHTAKISDFSWNENKPWVISSVSEDNILQIWQMAESIYCDDREMQADTCP</sequence>
<comment type="caution">
    <text evidence="9">The sequence shown here is derived from an EMBL/GenBank/DDBJ whole genome shotgun (WGS) entry which is preliminary data.</text>
</comment>
<feature type="repeat" description="WD" evidence="7">
    <location>
        <begin position="309"/>
        <end position="344"/>
    </location>
</feature>
<dbReference type="OrthoDB" id="427795at2759"/>
<evidence type="ECO:0000313" key="9">
    <source>
        <dbReference type="EMBL" id="KAF9618416.1"/>
    </source>
</evidence>